<dbReference type="Gene3D" id="3.40.630.30">
    <property type="match status" value="1"/>
</dbReference>
<dbReference type="CDD" id="cd04301">
    <property type="entry name" value="NAT_SF"/>
    <property type="match status" value="1"/>
</dbReference>
<comment type="catalytic activity">
    <reaction evidence="5">
        <text>dopamine + (9Z)-octadecenoyl-CoA = N-(9Z-octadecanoyl)-dopamine + CoA + H(+)</text>
        <dbReference type="Rhea" id="RHEA:51380"/>
        <dbReference type="ChEBI" id="CHEBI:15378"/>
        <dbReference type="ChEBI" id="CHEBI:31883"/>
        <dbReference type="ChEBI" id="CHEBI:57287"/>
        <dbReference type="ChEBI" id="CHEBI:57387"/>
        <dbReference type="ChEBI" id="CHEBI:59905"/>
    </reaction>
    <physiologicalReaction direction="left-to-right" evidence="5">
        <dbReference type="Rhea" id="RHEA:51381"/>
    </physiologicalReaction>
</comment>
<dbReference type="AlphaFoldDB" id="A0A7E4ZYG6"/>
<dbReference type="PROSITE" id="PS51186">
    <property type="entry name" value="GNAT"/>
    <property type="match status" value="1"/>
</dbReference>
<evidence type="ECO:0000256" key="3">
    <source>
        <dbReference type="ARBA" id="ARBA00038182"/>
    </source>
</evidence>
<dbReference type="PANTHER" id="PTHR20905">
    <property type="entry name" value="N-ACETYLTRANSFERASE-RELATED"/>
    <property type="match status" value="1"/>
</dbReference>
<comment type="catalytic activity">
    <reaction evidence="12">
        <text>serotonin + acetyl-CoA = N-acetylserotonin + CoA + H(+)</text>
        <dbReference type="Rhea" id="RHEA:25217"/>
        <dbReference type="ChEBI" id="CHEBI:15378"/>
        <dbReference type="ChEBI" id="CHEBI:17697"/>
        <dbReference type="ChEBI" id="CHEBI:57287"/>
        <dbReference type="ChEBI" id="CHEBI:57288"/>
        <dbReference type="ChEBI" id="CHEBI:350546"/>
        <dbReference type="EC" id="2.3.1.87"/>
    </reaction>
    <physiologicalReaction direction="left-to-right" evidence="12">
        <dbReference type="Rhea" id="RHEA:25218"/>
    </physiologicalReaction>
</comment>
<comment type="catalytic activity">
    <reaction evidence="9">
        <text>serotonin + (9Z)-octadecenoyl-CoA = N-(9Z-octadecenoyl)-serotonin + CoA + H(+)</text>
        <dbReference type="Rhea" id="RHEA:51392"/>
        <dbReference type="ChEBI" id="CHEBI:15378"/>
        <dbReference type="ChEBI" id="CHEBI:57287"/>
        <dbReference type="ChEBI" id="CHEBI:57387"/>
        <dbReference type="ChEBI" id="CHEBI:134064"/>
        <dbReference type="ChEBI" id="CHEBI:350546"/>
    </reaction>
    <physiologicalReaction direction="left-to-right" evidence="9">
        <dbReference type="Rhea" id="RHEA:51393"/>
    </physiologicalReaction>
</comment>
<evidence type="ECO:0000256" key="4">
    <source>
        <dbReference type="ARBA" id="ARBA00039114"/>
    </source>
</evidence>
<dbReference type="PANTHER" id="PTHR20905:SF1">
    <property type="entry name" value="AT07410P-RELATED"/>
    <property type="match status" value="1"/>
</dbReference>
<dbReference type="InterPro" id="IPR000182">
    <property type="entry name" value="GNAT_dom"/>
</dbReference>
<evidence type="ECO:0000313" key="14">
    <source>
        <dbReference type="Proteomes" id="UP000492821"/>
    </source>
</evidence>
<evidence type="ECO:0000256" key="9">
    <source>
        <dbReference type="ARBA" id="ARBA00051823"/>
    </source>
</evidence>
<evidence type="ECO:0000256" key="6">
    <source>
        <dbReference type="ARBA" id="ARBA00050849"/>
    </source>
</evidence>
<evidence type="ECO:0000256" key="12">
    <source>
        <dbReference type="ARBA" id="ARBA00052491"/>
    </source>
</evidence>
<evidence type="ECO:0000256" key="7">
    <source>
        <dbReference type="ARBA" id="ARBA00051284"/>
    </source>
</evidence>
<sequence length="313" mass="33869">MDSATTNLRQFYSLALQKAKALKETMTSATHGPFLAAAELAGNLFEMSSRHGFAAPEGTRMATPGSATDLKYVIADKEAHFEQVHRLMVDVFSHAEPITRAVGATPADTVKFYTDICEGGFSGPYSILAMDGDKIAGMALNYVVKLEQPRKSSDPMTPLKLKPDYALDISNGPYDNHPANQLVVFIEEVEHDYKRFLPRCNKAFKIDILFVLPEYAGHGIGTHLVEKALQLAVENSCQYALTVATAKASAHIFAKSGFTCAREVPFASFREHGSPVYQNLHDGNTSGKLMVKKLSASTSSMGSIEGGSLNGAV</sequence>
<comment type="catalytic activity">
    <reaction evidence="6">
        <text>serotonin + octadecanoyl-CoA = N-octadecanoyl-serotonin + CoA + H(+)</text>
        <dbReference type="Rhea" id="RHEA:51400"/>
        <dbReference type="ChEBI" id="CHEBI:15378"/>
        <dbReference type="ChEBI" id="CHEBI:57287"/>
        <dbReference type="ChEBI" id="CHEBI:57394"/>
        <dbReference type="ChEBI" id="CHEBI:134065"/>
        <dbReference type="ChEBI" id="CHEBI:350546"/>
    </reaction>
    <physiologicalReaction direction="left-to-right" evidence="6">
        <dbReference type="Rhea" id="RHEA:51401"/>
    </physiologicalReaction>
</comment>
<dbReference type="GO" id="GO:0004059">
    <property type="term" value="F:aralkylamine N-acetyltransferase activity"/>
    <property type="evidence" value="ECO:0007669"/>
    <property type="project" value="UniProtKB-EC"/>
</dbReference>
<dbReference type="SUPFAM" id="SSF55729">
    <property type="entry name" value="Acyl-CoA N-acyltransferases (Nat)"/>
    <property type="match status" value="1"/>
</dbReference>
<comment type="similarity">
    <text evidence="3">Belongs to the acetyltransferase family. AANAT subfamily.</text>
</comment>
<dbReference type="InterPro" id="IPR016181">
    <property type="entry name" value="Acyl_CoA_acyltransferase"/>
</dbReference>
<name>A0A7E4ZYG6_PANRE</name>
<comment type="pathway">
    <text evidence="2">Aromatic compound metabolism; melatonin biosynthesis; melatonin from serotonin: step 1/2.</text>
</comment>
<keyword evidence="1" id="KW-0808">Transferase</keyword>
<dbReference type="Proteomes" id="UP000492821">
    <property type="component" value="Unassembled WGS sequence"/>
</dbReference>
<evidence type="ECO:0000259" key="13">
    <source>
        <dbReference type="PROSITE" id="PS51186"/>
    </source>
</evidence>
<feature type="domain" description="N-acetyltransferase" evidence="13">
    <location>
        <begin position="142"/>
        <end position="295"/>
    </location>
</feature>
<evidence type="ECO:0000256" key="5">
    <source>
        <dbReference type="ARBA" id="ARBA00050189"/>
    </source>
</evidence>
<evidence type="ECO:0000313" key="15">
    <source>
        <dbReference type="WBParaSite" id="Pan_g3549.t1"/>
    </source>
</evidence>
<accession>A0A7E4ZYG6</accession>
<reference evidence="14" key="1">
    <citation type="journal article" date="2013" name="Genetics">
        <title>The draft genome and transcriptome of Panagrellus redivivus are shaped by the harsh demands of a free-living lifestyle.</title>
        <authorList>
            <person name="Srinivasan J."/>
            <person name="Dillman A.R."/>
            <person name="Macchietto M.G."/>
            <person name="Heikkinen L."/>
            <person name="Lakso M."/>
            <person name="Fracchia K.M."/>
            <person name="Antoshechkin I."/>
            <person name="Mortazavi A."/>
            <person name="Wong G."/>
            <person name="Sternberg P.W."/>
        </authorList>
    </citation>
    <scope>NUCLEOTIDE SEQUENCE [LARGE SCALE GENOMIC DNA]</scope>
    <source>
        <strain evidence="14">MT8872</strain>
    </source>
</reference>
<evidence type="ECO:0000256" key="1">
    <source>
        <dbReference type="ARBA" id="ARBA00022679"/>
    </source>
</evidence>
<evidence type="ECO:0000256" key="2">
    <source>
        <dbReference type="ARBA" id="ARBA00037926"/>
    </source>
</evidence>
<comment type="catalytic activity">
    <reaction evidence="10">
        <text>serotonin + hexadecanoyl-CoA = N-hexadecanoyl-serotonin + CoA + H(+)</text>
        <dbReference type="Rhea" id="RHEA:51384"/>
        <dbReference type="ChEBI" id="CHEBI:15378"/>
        <dbReference type="ChEBI" id="CHEBI:57287"/>
        <dbReference type="ChEBI" id="CHEBI:57379"/>
        <dbReference type="ChEBI" id="CHEBI:134059"/>
        <dbReference type="ChEBI" id="CHEBI:350546"/>
    </reaction>
    <physiologicalReaction direction="left-to-right" evidence="10">
        <dbReference type="Rhea" id="RHEA:51385"/>
    </physiologicalReaction>
</comment>
<evidence type="ECO:0000256" key="8">
    <source>
        <dbReference type="ARBA" id="ARBA00051711"/>
    </source>
</evidence>
<evidence type="ECO:0000256" key="11">
    <source>
        <dbReference type="ARBA" id="ARBA00052335"/>
    </source>
</evidence>
<keyword evidence="14" id="KW-1185">Reference proteome</keyword>
<comment type="catalytic activity">
    <reaction evidence="8">
        <text>dopamine + acetyl-CoA = N-acetyldopamine + CoA + H(+)</text>
        <dbReference type="Rhea" id="RHEA:51388"/>
        <dbReference type="ChEBI" id="CHEBI:15378"/>
        <dbReference type="ChEBI" id="CHEBI:57287"/>
        <dbReference type="ChEBI" id="CHEBI:57288"/>
        <dbReference type="ChEBI" id="CHEBI:59905"/>
        <dbReference type="ChEBI" id="CHEBI:125678"/>
    </reaction>
    <physiologicalReaction direction="left-to-right" evidence="8">
        <dbReference type="Rhea" id="RHEA:51389"/>
    </physiologicalReaction>
</comment>
<comment type="catalytic activity">
    <reaction evidence="7">
        <text>serotonin + (5Z,8Z,11Z,14Z)-eicosatetraenoyl-CoA = N-[(5Z,8Z,11Z,14Z)-eicosatetraenoyl]-serotonin + CoA + H(+)</text>
        <dbReference type="Rhea" id="RHEA:51396"/>
        <dbReference type="ChEBI" id="CHEBI:15378"/>
        <dbReference type="ChEBI" id="CHEBI:57287"/>
        <dbReference type="ChEBI" id="CHEBI:57368"/>
        <dbReference type="ChEBI" id="CHEBI:132255"/>
        <dbReference type="ChEBI" id="CHEBI:350546"/>
    </reaction>
    <physiologicalReaction direction="left-to-right" evidence="7">
        <dbReference type="Rhea" id="RHEA:51397"/>
    </physiologicalReaction>
</comment>
<reference evidence="15" key="2">
    <citation type="submission" date="2020-10" db="UniProtKB">
        <authorList>
            <consortium name="WormBaseParasite"/>
        </authorList>
    </citation>
    <scope>IDENTIFICATION</scope>
</reference>
<organism evidence="14 15">
    <name type="scientific">Panagrellus redivivus</name>
    <name type="common">Microworm</name>
    <dbReference type="NCBI Taxonomy" id="6233"/>
    <lineage>
        <taxon>Eukaryota</taxon>
        <taxon>Metazoa</taxon>
        <taxon>Ecdysozoa</taxon>
        <taxon>Nematoda</taxon>
        <taxon>Chromadorea</taxon>
        <taxon>Rhabditida</taxon>
        <taxon>Tylenchina</taxon>
        <taxon>Panagrolaimomorpha</taxon>
        <taxon>Panagrolaimoidea</taxon>
        <taxon>Panagrolaimidae</taxon>
        <taxon>Panagrellus</taxon>
    </lineage>
</organism>
<proteinExistence type="inferred from homology"/>
<comment type="catalytic activity">
    <reaction evidence="11">
        <text>dopamine + hexadecanoyl-CoA = N-hexadecanoyl-dopamine + CoA + H(+)</text>
        <dbReference type="Rhea" id="RHEA:51376"/>
        <dbReference type="ChEBI" id="CHEBI:15378"/>
        <dbReference type="ChEBI" id="CHEBI:57287"/>
        <dbReference type="ChEBI" id="CHEBI:57379"/>
        <dbReference type="ChEBI" id="CHEBI:59905"/>
        <dbReference type="ChEBI" id="CHEBI:134058"/>
    </reaction>
    <physiologicalReaction direction="left-to-right" evidence="11">
        <dbReference type="Rhea" id="RHEA:51377"/>
    </physiologicalReaction>
</comment>
<protein>
    <recommendedName>
        <fullName evidence="4">aralkylamine N-acetyltransferase</fullName>
        <ecNumber evidence="4">2.3.1.87</ecNumber>
    </recommendedName>
</protein>
<dbReference type="WBParaSite" id="Pan_g3549.t1">
    <property type="protein sequence ID" value="Pan_g3549.t1"/>
    <property type="gene ID" value="Pan_g3549"/>
</dbReference>
<dbReference type="Pfam" id="PF00583">
    <property type="entry name" value="Acetyltransf_1"/>
    <property type="match status" value="1"/>
</dbReference>
<evidence type="ECO:0000256" key="10">
    <source>
        <dbReference type="ARBA" id="ARBA00052178"/>
    </source>
</evidence>
<dbReference type="EC" id="2.3.1.87" evidence="4"/>
<dbReference type="FunFam" id="3.40.630.30:FF:000046">
    <property type="entry name" value="Dopamine N-acetyltransferase"/>
    <property type="match status" value="1"/>
</dbReference>